<evidence type="ECO:0000256" key="4">
    <source>
        <dbReference type="PROSITE-ProRule" id="PRU00267"/>
    </source>
</evidence>
<gene>
    <name evidence="6" type="ORF">MNOR_LOCUS3909</name>
</gene>
<evidence type="ECO:0000256" key="3">
    <source>
        <dbReference type="ARBA" id="ARBA00023242"/>
    </source>
</evidence>
<dbReference type="SUPFAM" id="SSF47095">
    <property type="entry name" value="HMG-box"/>
    <property type="match status" value="1"/>
</dbReference>
<comment type="subcellular location">
    <subcellularLocation>
        <location evidence="1">Nucleus</location>
    </subcellularLocation>
</comment>
<dbReference type="Pfam" id="PF00505">
    <property type="entry name" value="HMG_box"/>
    <property type="match status" value="1"/>
</dbReference>
<dbReference type="Proteomes" id="UP001497623">
    <property type="component" value="Unassembled WGS sequence"/>
</dbReference>
<dbReference type="GO" id="GO:0001228">
    <property type="term" value="F:DNA-binding transcription activator activity, RNA polymerase II-specific"/>
    <property type="evidence" value="ECO:0007669"/>
    <property type="project" value="TreeGrafter"/>
</dbReference>
<dbReference type="CDD" id="cd22029">
    <property type="entry name" value="HMG-box_SoxC"/>
    <property type="match status" value="1"/>
</dbReference>
<dbReference type="GO" id="GO:0005634">
    <property type="term" value="C:nucleus"/>
    <property type="evidence" value="ECO:0007669"/>
    <property type="project" value="UniProtKB-SubCell"/>
</dbReference>
<evidence type="ECO:0000259" key="5">
    <source>
        <dbReference type="PROSITE" id="PS50118"/>
    </source>
</evidence>
<comment type="caution">
    <text evidence="6">The sequence shown here is derived from an EMBL/GenBank/DDBJ whole genome shotgun (WGS) entry which is preliminary data.</text>
</comment>
<sequence length="372" mass="41714">MSNVTSGRGVAHGGNVSVIDVGADVEACRVFGSMKVGKHSSTPYSDATQTKKHKVNHVKRPMNAFMVWSQMERREIVKYIPDMHNAEISKQLGKRWKLLTDVQRQPYIQEAERLRLLHLKEYPDYKYRPKKKTKPEKNCNTVKSSSSLKAVEKGRVNKVKTRAATSFKNIKLSSATNKTVISTNVANLTHSNLKLTLTIDKKFKDSIGNTLYFPIAHCLTTKSTSSPSSEKSFSLESENTDCDYDDNSDNDSLLSFKHKHFTKDELLSPRIRLSNSNSNYTIETDPTLFKMETLQTKKEQHQPSATTVLASLIESSDFPSDFDEIDNVNSDLDFDAVSTSSGSHFEFSDVTDMLSDIGVSNDCWADISAINC</sequence>
<dbReference type="FunFam" id="1.10.30.10:FF:000007">
    <property type="entry name" value="Transcription factor SOX"/>
    <property type="match status" value="1"/>
</dbReference>
<keyword evidence="7" id="KW-1185">Reference proteome</keyword>
<evidence type="ECO:0000313" key="6">
    <source>
        <dbReference type="EMBL" id="CAL4064220.1"/>
    </source>
</evidence>
<dbReference type="PANTHER" id="PTHR10270:SF323">
    <property type="entry name" value="TRANSCRIPTION FACTOR SOX-14-RELATED"/>
    <property type="match status" value="1"/>
</dbReference>
<protein>
    <recommendedName>
        <fullName evidence="5">HMG box domain-containing protein</fullName>
    </recommendedName>
</protein>
<dbReference type="InterPro" id="IPR009071">
    <property type="entry name" value="HMG_box_dom"/>
</dbReference>
<evidence type="ECO:0000256" key="2">
    <source>
        <dbReference type="ARBA" id="ARBA00023125"/>
    </source>
</evidence>
<accession>A0AAV2PRV9</accession>
<name>A0AAV2PRV9_MEGNR</name>
<dbReference type="Gene3D" id="1.10.30.10">
    <property type="entry name" value="High mobility group box domain"/>
    <property type="match status" value="1"/>
</dbReference>
<feature type="domain" description="HMG box" evidence="5">
    <location>
        <begin position="58"/>
        <end position="126"/>
    </location>
</feature>
<reference evidence="6 7" key="1">
    <citation type="submission" date="2024-05" db="EMBL/GenBank/DDBJ databases">
        <authorList>
            <person name="Wallberg A."/>
        </authorList>
    </citation>
    <scope>NUCLEOTIDE SEQUENCE [LARGE SCALE GENOMIC DNA]</scope>
</reference>
<dbReference type="GO" id="GO:0000122">
    <property type="term" value="P:negative regulation of transcription by RNA polymerase II"/>
    <property type="evidence" value="ECO:0007669"/>
    <property type="project" value="TreeGrafter"/>
</dbReference>
<organism evidence="6 7">
    <name type="scientific">Meganyctiphanes norvegica</name>
    <name type="common">Northern krill</name>
    <name type="synonym">Thysanopoda norvegica</name>
    <dbReference type="NCBI Taxonomy" id="48144"/>
    <lineage>
        <taxon>Eukaryota</taxon>
        <taxon>Metazoa</taxon>
        <taxon>Ecdysozoa</taxon>
        <taxon>Arthropoda</taxon>
        <taxon>Crustacea</taxon>
        <taxon>Multicrustacea</taxon>
        <taxon>Malacostraca</taxon>
        <taxon>Eumalacostraca</taxon>
        <taxon>Eucarida</taxon>
        <taxon>Euphausiacea</taxon>
        <taxon>Euphausiidae</taxon>
        <taxon>Meganyctiphanes</taxon>
    </lineage>
</organism>
<dbReference type="InterPro" id="IPR036910">
    <property type="entry name" value="HMG_box_dom_sf"/>
</dbReference>
<feature type="DNA-binding region" description="HMG box" evidence="4">
    <location>
        <begin position="58"/>
        <end position="126"/>
    </location>
</feature>
<dbReference type="GO" id="GO:0007420">
    <property type="term" value="P:brain development"/>
    <property type="evidence" value="ECO:0007669"/>
    <property type="project" value="TreeGrafter"/>
</dbReference>
<keyword evidence="3 4" id="KW-0539">Nucleus</keyword>
<dbReference type="PANTHER" id="PTHR10270">
    <property type="entry name" value="SOX TRANSCRIPTION FACTOR"/>
    <property type="match status" value="1"/>
</dbReference>
<dbReference type="PROSITE" id="PS50118">
    <property type="entry name" value="HMG_BOX_2"/>
    <property type="match status" value="1"/>
</dbReference>
<keyword evidence="2 4" id="KW-0238">DNA-binding</keyword>
<evidence type="ECO:0000313" key="7">
    <source>
        <dbReference type="Proteomes" id="UP001497623"/>
    </source>
</evidence>
<evidence type="ECO:0000256" key="1">
    <source>
        <dbReference type="ARBA" id="ARBA00004123"/>
    </source>
</evidence>
<dbReference type="EMBL" id="CAXKWB010001386">
    <property type="protein sequence ID" value="CAL4064220.1"/>
    <property type="molecule type" value="Genomic_DNA"/>
</dbReference>
<dbReference type="InterPro" id="IPR050140">
    <property type="entry name" value="SRY-related_HMG-box_TF-like"/>
</dbReference>
<dbReference type="SMART" id="SM00398">
    <property type="entry name" value="HMG"/>
    <property type="match status" value="1"/>
</dbReference>
<proteinExistence type="predicted"/>
<dbReference type="GO" id="GO:0030182">
    <property type="term" value="P:neuron differentiation"/>
    <property type="evidence" value="ECO:0007669"/>
    <property type="project" value="TreeGrafter"/>
</dbReference>
<dbReference type="AlphaFoldDB" id="A0AAV2PRV9"/>
<dbReference type="GO" id="GO:0000978">
    <property type="term" value="F:RNA polymerase II cis-regulatory region sequence-specific DNA binding"/>
    <property type="evidence" value="ECO:0007669"/>
    <property type="project" value="TreeGrafter"/>
</dbReference>